<evidence type="ECO:0000259" key="11">
    <source>
        <dbReference type="Pfam" id="PF23233"/>
    </source>
</evidence>
<dbReference type="Pfam" id="PF23220">
    <property type="entry name" value="HAT_Syf1_M"/>
    <property type="match status" value="1"/>
</dbReference>
<keyword evidence="5" id="KW-0677">Repeat</keyword>
<feature type="domain" description="Pre-mRNA-splicing factor Syf1-like N-terminal HAT-repeats" evidence="11">
    <location>
        <begin position="21"/>
        <end position="179"/>
    </location>
</feature>
<dbReference type="PANTHER" id="PTHR11246">
    <property type="entry name" value="PRE-MRNA SPLICING FACTOR"/>
    <property type="match status" value="1"/>
</dbReference>
<keyword evidence="7" id="KW-0539">Nucleus</keyword>
<protein>
    <submittedName>
        <fullName evidence="12">Pre-mRNA-splicing factor SYF1</fullName>
    </submittedName>
</protein>
<dbReference type="InterPro" id="IPR011990">
    <property type="entry name" value="TPR-like_helical_dom_sf"/>
</dbReference>
<dbReference type="Pfam" id="PF23231">
    <property type="entry name" value="HAT_Syf1_CNRKL1_C"/>
    <property type="match status" value="1"/>
</dbReference>
<dbReference type="InterPro" id="IPR003107">
    <property type="entry name" value="HAT"/>
</dbReference>
<dbReference type="GO" id="GO:0071014">
    <property type="term" value="C:post-mRNA release spliceosomal complex"/>
    <property type="evidence" value="ECO:0007669"/>
    <property type="project" value="TreeGrafter"/>
</dbReference>
<sequence length="907" mass="104751">MVLPAKEGAKDVMAELMPTDEDLLYEEELLRNPYSLKLWWRYLDARKDATEKRRYLLYERALKSLPGSYKLWHSYLQERLLAVRPLPVSHKSMTALNNTFERALVTMHKMPRIWIMYLEFLVRQRLVTKTRRTFDKALSALPITQHDRIWQLYLTFIRGDSVPVETALRVYRRYLKLEPTHAEEYIAYLQSKELWGEAARRLAQLVNDDGFRSLAGKSKHQLWLELCDIITKQPDAVKDMPVDAILRGGIRKFTDEVGRLWCSLADYYIRRGMFEKARDIYEEGMTTVVTVRDFSMVFDALTQFEESLISAKMENEAEEDEAPEPEEGDDGTDFLLKDDGRDLDLRLARLEWLTERRPELLSSVMLRQNPHNVHEWHKRVKLFGGNPTKQILTYTEAVKTVDSDKAVGKPHTLWAAFAKFYERHGDLKNARIIFEKGCAVRYKYVDDLASLWCEWAEMELRHDNFQEALNLMRRATAAPPGIHLRKRNPEEESKLPPQERLYRSAKLWTFYVDLEESLGTLESTKACYDQIIDLRIATPQIILNYAVFLQENKHWEESFKVYEKGVSLFKYPHVKDIWECYLKQFTERYGGKKLERSRDLFEQALQQAPPKESKPLFLQYAQLEEKHGLARHAMEIYERASKRVPESERLGIYDIYLKRASDFFGIGKVREIYETAIEAQPPEGLSDADTRTLCMRYAKLECQLGEIDRARAIYVHASHLCDPRKDREFWEDWNSFEVKHGNEDTFREMLRIKRSVAAAYSMTHFNTSAPALEEDPTNKRKREEGDSMASLEAEAQAAISAAPKTNISGFVSAGTIQQDEGNTDATATGNGETKDANPEEIDIDAGEEAGGDGSENGVDDSREAENQDFEPDVQIGQKEVPSSVFSNSGIGSDKVGALERLKKRKTG</sequence>
<feature type="domain" description="Pre-mRNA-splicing factor Syf1/CRNKL1-like C-terminal HAT-repeats" evidence="10">
    <location>
        <begin position="404"/>
        <end position="795"/>
    </location>
</feature>
<evidence type="ECO:0000256" key="3">
    <source>
        <dbReference type="ARBA" id="ARBA00022664"/>
    </source>
</evidence>
<dbReference type="GO" id="GO:0000349">
    <property type="term" value="P:generation of catalytic spliceosome for first transesterification step"/>
    <property type="evidence" value="ECO:0007669"/>
    <property type="project" value="TreeGrafter"/>
</dbReference>
<feature type="compositionally biased region" description="Polar residues" evidence="8">
    <location>
        <begin position="815"/>
        <end position="831"/>
    </location>
</feature>
<keyword evidence="6" id="KW-0508">mRNA splicing</keyword>
<feature type="compositionally biased region" description="Acidic residues" evidence="8">
    <location>
        <begin position="838"/>
        <end position="850"/>
    </location>
</feature>
<feature type="compositionally biased region" description="Basic and acidic residues" evidence="8">
    <location>
        <begin position="776"/>
        <end position="785"/>
    </location>
</feature>
<dbReference type="FunFam" id="1.25.40.10:FF:000411">
    <property type="entry name" value="pre-mRNA-splicing factor SYF1"/>
    <property type="match status" value="1"/>
</dbReference>
<comment type="subcellular location">
    <subcellularLocation>
        <location evidence="1">Nucleus</location>
    </subcellularLocation>
</comment>
<dbReference type="FunFam" id="1.25.40.10:FF:000182">
    <property type="entry name" value="Pre-mRNA-splicing factor SYF1"/>
    <property type="match status" value="1"/>
</dbReference>
<dbReference type="PANTHER" id="PTHR11246:SF5">
    <property type="entry name" value="PRE-MRNA-SPLICING FACTOR SYF1"/>
    <property type="match status" value="1"/>
</dbReference>
<feature type="domain" description="Pre-mRNA-splicing factor SYF1 central HAT repeats" evidence="9">
    <location>
        <begin position="183"/>
        <end position="401"/>
    </location>
</feature>
<keyword evidence="3" id="KW-0507">mRNA processing</keyword>
<reference evidence="12" key="1">
    <citation type="submission" date="2014-05" db="EMBL/GenBank/DDBJ databases">
        <title>The transcriptome of the halophilic microalga Tetraselmis sp. GSL018 isolated from the Great Salt Lake, Utah.</title>
        <authorList>
            <person name="Jinkerson R.E."/>
            <person name="D'Adamo S."/>
            <person name="Posewitz M.C."/>
        </authorList>
    </citation>
    <scope>NUCLEOTIDE SEQUENCE</scope>
    <source>
        <strain evidence="12">GSL018</strain>
    </source>
</reference>
<feature type="compositionally biased region" description="Acidic residues" evidence="8">
    <location>
        <begin position="316"/>
        <end position="332"/>
    </location>
</feature>
<evidence type="ECO:0000256" key="4">
    <source>
        <dbReference type="ARBA" id="ARBA00022728"/>
    </source>
</evidence>
<evidence type="ECO:0000256" key="8">
    <source>
        <dbReference type="SAM" id="MobiDB-lite"/>
    </source>
</evidence>
<dbReference type="FunFam" id="1.25.40.10:FF:000137">
    <property type="entry name" value="Pre-mRNA-splicing factor syf1"/>
    <property type="match status" value="1"/>
</dbReference>
<dbReference type="InterPro" id="IPR055433">
    <property type="entry name" value="HAT_Syf1-like_N"/>
</dbReference>
<dbReference type="Gene3D" id="1.25.40.10">
    <property type="entry name" value="Tetratricopeptide repeat domain"/>
    <property type="match status" value="4"/>
</dbReference>
<name>A0A061S5R0_9CHLO</name>
<comment type="similarity">
    <text evidence="2">Belongs to the crooked-neck family.</text>
</comment>
<organism evidence="12">
    <name type="scientific">Tetraselmis sp. GSL018</name>
    <dbReference type="NCBI Taxonomy" id="582737"/>
    <lineage>
        <taxon>Eukaryota</taxon>
        <taxon>Viridiplantae</taxon>
        <taxon>Chlorophyta</taxon>
        <taxon>core chlorophytes</taxon>
        <taxon>Chlorodendrophyceae</taxon>
        <taxon>Chlorodendrales</taxon>
        <taxon>Chlorodendraceae</taxon>
        <taxon>Tetraselmis</taxon>
    </lineage>
</organism>
<dbReference type="EMBL" id="GBEZ01007224">
    <property type="protein sequence ID" value="JAC78225.1"/>
    <property type="molecule type" value="Transcribed_RNA"/>
</dbReference>
<dbReference type="InterPro" id="IPR045075">
    <property type="entry name" value="Syf1-like"/>
</dbReference>
<dbReference type="AlphaFoldDB" id="A0A061S5R0"/>
<dbReference type="SMART" id="SM00386">
    <property type="entry name" value="HAT"/>
    <property type="match status" value="10"/>
</dbReference>
<feature type="region of interest" description="Disordered" evidence="8">
    <location>
        <begin position="815"/>
        <end position="907"/>
    </location>
</feature>
<evidence type="ECO:0000256" key="2">
    <source>
        <dbReference type="ARBA" id="ARBA00008644"/>
    </source>
</evidence>
<keyword evidence="4" id="KW-0747">Spliceosome</keyword>
<evidence type="ECO:0000259" key="10">
    <source>
        <dbReference type="Pfam" id="PF23231"/>
    </source>
</evidence>
<dbReference type="Gene3D" id="1.25.40.430">
    <property type="match status" value="1"/>
</dbReference>
<dbReference type="GO" id="GO:0071007">
    <property type="term" value="C:U2-type catalytic step 2 spliceosome"/>
    <property type="evidence" value="ECO:0007669"/>
    <property type="project" value="TreeGrafter"/>
</dbReference>
<dbReference type="SUPFAM" id="SSF48452">
    <property type="entry name" value="TPR-like"/>
    <property type="match status" value="5"/>
</dbReference>
<dbReference type="FunFam" id="1.25.40.10:FF:000023">
    <property type="entry name" value="Pre-mRNA-splicing factor SYF1"/>
    <property type="match status" value="1"/>
</dbReference>
<feature type="region of interest" description="Disordered" evidence="8">
    <location>
        <begin position="767"/>
        <end position="795"/>
    </location>
</feature>
<feature type="region of interest" description="Disordered" evidence="8">
    <location>
        <begin position="313"/>
        <end position="337"/>
    </location>
</feature>
<evidence type="ECO:0000313" key="12">
    <source>
        <dbReference type="EMBL" id="JAC78225.1"/>
    </source>
</evidence>
<evidence type="ECO:0000256" key="5">
    <source>
        <dbReference type="ARBA" id="ARBA00022737"/>
    </source>
</evidence>
<evidence type="ECO:0000259" key="9">
    <source>
        <dbReference type="Pfam" id="PF23220"/>
    </source>
</evidence>
<gene>
    <name evidence="12" type="primary">XAB2</name>
    <name evidence="12" type="ORF">TSPGSL018_15701</name>
</gene>
<evidence type="ECO:0000256" key="7">
    <source>
        <dbReference type="ARBA" id="ARBA00023242"/>
    </source>
</evidence>
<dbReference type="InterPro" id="IPR055430">
    <property type="entry name" value="HAT_Syf1_CNRKL1_C"/>
</dbReference>
<evidence type="ECO:0000256" key="1">
    <source>
        <dbReference type="ARBA" id="ARBA00004123"/>
    </source>
</evidence>
<dbReference type="Pfam" id="PF23233">
    <property type="entry name" value="HAT_Syf1_CNRKL1_N"/>
    <property type="match status" value="1"/>
</dbReference>
<proteinExistence type="inferred from homology"/>
<accession>A0A061S5R0</accession>
<dbReference type="GO" id="GO:0000974">
    <property type="term" value="C:Prp19 complex"/>
    <property type="evidence" value="ECO:0007669"/>
    <property type="project" value="TreeGrafter"/>
</dbReference>
<evidence type="ECO:0000256" key="6">
    <source>
        <dbReference type="ARBA" id="ARBA00023187"/>
    </source>
</evidence>
<dbReference type="InterPro" id="IPR056350">
    <property type="entry name" value="HAT_Syf1_central"/>
</dbReference>